<dbReference type="Gene3D" id="2.40.40.20">
    <property type="match status" value="1"/>
</dbReference>
<dbReference type="InterPro" id="IPR041569">
    <property type="entry name" value="AAA_lid_3"/>
</dbReference>
<evidence type="ECO:0000256" key="6">
    <source>
        <dbReference type="ARBA" id="ARBA00022741"/>
    </source>
</evidence>
<dbReference type="PANTHER" id="PTHR23078:SF3">
    <property type="entry name" value="VESICLE-FUSING ATPASE"/>
    <property type="match status" value="1"/>
</dbReference>
<dbReference type="Pfam" id="PF02933">
    <property type="entry name" value="CDC48_2"/>
    <property type="match status" value="1"/>
</dbReference>
<dbReference type="GO" id="GO:0005524">
    <property type="term" value="F:ATP binding"/>
    <property type="evidence" value="ECO:0007669"/>
    <property type="project" value="UniProtKB-UniRule"/>
</dbReference>
<dbReference type="Gene3D" id="1.10.8.60">
    <property type="match status" value="1"/>
</dbReference>
<evidence type="ECO:0000256" key="7">
    <source>
        <dbReference type="ARBA" id="ARBA00022840"/>
    </source>
</evidence>
<dbReference type="SMART" id="SM01072">
    <property type="entry name" value="CDC48_2"/>
    <property type="match status" value="1"/>
</dbReference>
<comment type="similarity">
    <text evidence="2 12">Belongs to the AAA ATPase family.</text>
</comment>
<evidence type="ECO:0000313" key="17">
    <source>
        <dbReference type="EMBL" id="KAF4458833.1"/>
    </source>
</evidence>
<evidence type="ECO:0000256" key="8">
    <source>
        <dbReference type="ARBA" id="ARBA00022892"/>
    </source>
</evidence>
<comment type="function">
    <text evidence="10 12">Required for vesicle-mediated transport. Catalyzes the fusion of transport vesicles within the Golgi cisternae. Is also required for transport from the endoplasmic reticulum to the Golgi stack. Seems to function as a fusion protein required for the delivery of cargo proteins to all compartments of the Golgi stack independent of vesicle origin.</text>
</comment>
<dbReference type="InterPro" id="IPR004201">
    <property type="entry name" value="Cdc48_dom2"/>
</dbReference>
<feature type="domain" description="AAA+ ATPase" evidence="14">
    <location>
        <begin position="342"/>
        <end position="490"/>
    </location>
</feature>
<dbReference type="InterPro" id="IPR039812">
    <property type="entry name" value="Vesicle-fus_ATPase"/>
</dbReference>
<dbReference type="InterPro" id="IPR003593">
    <property type="entry name" value="AAA+_ATPase"/>
</dbReference>
<accession>A0A8H4L0H8</accession>
<feature type="domain" description="CDC48 N-terminal subdomain" evidence="16">
    <location>
        <begin position="84"/>
        <end position="175"/>
    </location>
</feature>
<evidence type="ECO:0000256" key="2">
    <source>
        <dbReference type="ARBA" id="ARBA00006914"/>
    </source>
</evidence>
<dbReference type="InterPro" id="IPR003959">
    <property type="entry name" value="ATPase_AAA_core"/>
</dbReference>
<evidence type="ECO:0000256" key="12">
    <source>
        <dbReference type="RuleBase" id="RU367045"/>
    </source>
</evidence>
<comment type="subcellular location">
    <subcellularLocation>
        <location evidence="1 12">Cytoplasm</location>
    </subcellularLocation>
</comment>
<dbReference type="AlphaFoldDB" id="A0A8H4L0H8"/>
<evidence type="ECO:0000256" key="10">
    <source>
        <dbReference type="ARBA" id="ARBA00056429"/>
    </source>
</evidence>
<keyword evidence="4 12" id="KW-0963">Cytoplasm</keyword>
<dbReference type="Proteomes" id="UP000554235">
    <property type="component" value="Unassembled WGS sequence"/>
</dbReference>
<dbReference type="Gene3D" id="3.40.50.300">
    <property type="entry name" value="P-loop containing nucleotide triphosphate hydrolases"/>
    <property type="match status" value="2"/>
</dbReference>
<dbReference type="CDD" id="cd00009">
    <property type="entry name" value="AAA"/>
    <property type="match status" value="1"/>
</dbReference>
<keyword evidence="5" id="KW-0677">Repeat</keyword>
<evidence type="ECO:0000256" key="1">
    <source>
        <dbReference type="ARBA" id="ARBA00004496"/>
    </source>
</evidence>
<dbReference type="InterPro" id="IPR009010">
    <property type="entry name" value="Asp_de-COase-like_dom_sf"/>
</dbReference>
<dbReference type="GO" id="GO:0005795">
    <property type="term" value="C:Golgi stack"/>
    <property type="evidence" value="ECO:0007669"/>
    <property type="project" value="TreeGrafter"/>
</dbReference>
<dbReference type="Pfam" id="PF17862">
    <property type="entry name" value="AAA_lid_3"/>
    <property type="match status" value="1"/>
</dbReference>
<keyword evidence="18" id="KW-1185">Reference proteome</keyword>
<dbReference type="InterPro" id="IPR029067">
    <property type="entry name" value="CDC48_domain_2-like_sf"/>
</dbReference>
<dbReference type="PANTHER" id="PTHR23078">
    <property type="entry name" value="VESICULAR-FUSION PROTEIN NSF"/>
    <property type="match status" value="1"/>
</dbReference>
<dbReference type="SMART" id="SM01073">
    <property type="entry name" value="CDC48_N"/>
    <property type="match status" value="1"/>
</dbReference>
<evidence type="ECO:0000313" key="18">
    <source>
        <dbReference type="Proteomes" id="UP000554235"/>
    </source>
</evidence>
<dbReference type="GO" id="GO:0035494">
    <property type="term" value="P:SNARE complex disassembly"/>
    <property type="evidence" value="ECO:0007669"/>
    <property type="project" value="InterPro"/>
</dbReference>
<dbReference type="FunFam" id="3.40.50.300:FF:000187">
    <property type="entry name" value="Vesicular-fusion ATPase SEC18"/>
    <property type="match status" value="1"/>
</dbReference>
<dbReference type="SUPFAM" id="SSF54585">
    <property type="entry name" value="Cdc48 domain 2-like"/>
    <property type="match status" value="1"/>
</dbReference>
<dbReference type="InterPro" id="IPR027417">
    <property type="entry name" value="P-loop_NTPase"/>
</dbReference>
<keyword evidence="3 12" id="KW-0813">Transport</keyword>
<reference evidence="17 18" key="1">
    <citation type="submission" date="2020-01" db="EMBL/GenBank/DDBJ databases">
        <title>Identification and distribution of gene clusters putatively required for synthesis of sphingolipid metabolism inhibitors in phylogenetically diverse species of the filamentous fungus Fusarium.</title>
        <authorList>
            <person name="Kim H.-S."/>
            <person name="Busman M."/>
            <person name="Brown D.W."/>
            <person name="Divon H."/>
            <person name="Uhlig S."/>
            <person name="Proctor R.H."/>
        </authorList>
    </citation>
    <scope>NUCLEOTIDE SEQUENCE [LARGE SCALE GENOMIC DNA]</scope>
    <source>
        <strain evidence="17 18">NRRL 20459</strain>
    </source>
</reference>
<evidence type="ECO:0000259" key="15">
    <source>
        <dbReference type="SMART" id="SM01072"/>
    </source>
</evidence>
<dbReference type="SMART" id="SM00382">
    <property type="entry name" value="AAA"/>
    <property type="match status" value="2"/>
</dbReference>
<name>A0A8H4L0H8_9HYPO</name>
<dbReference type="FunFam" id="3.40.50.300:FF:000166">
    <property type="entry name" value="vesicle-fusing ATPase isoform X1"/>
    <property type="match status" value="1"/>
</dbReference>
<comment type="caution">
    <text evidence="17">The sequence shown here is derived from an EMBL/GenBank/DDBJ whole genome shotgun (WGS) entry which is preliminary data.</text>
</comment>
<evidence type="ECO:0000259" key="14">
    <source>
        <dbReference type="SMART" id="SM00382"/>
    </source>
</evidence>
<dbReference type="SUPFAM" id="SSF52540">
    <property type="entry name" value="P-loop containing nucleoside triphosphate hydrolases"/>
    <property type="match status" value="2"/>
</dbReference>
<gene>
    <name evidence="17" type="ORF">FALBO_14417</name>
</gene>
<dbReference type="Gene3D" id="3.10.330.10">
    <property type="match status" value="1"/>
</dbReference>
<dbReference type="OrthoDB" id="9982946at2759"/>
<dbReference type="FunFam" id="1.10.8.60:FF:000026">
    <property type="entry name" value="vesicle-fusing ATPase isoform X1"/>
    <property type="match status" value="1"/>
</dbReference>
<dbReference type="PROSITE" id="PS00674">
    <property type="entry name" value="AAA"/>
    <property type="match status" value="1"/>
</dbReference>
<evidence type="ECO:0000256" key="13">
    <source>
        <dbReference type="SAM" id="MobiDB-lite"/>
    </source>
</evidence>
<evidence type="ECO:0000259" key="16">
    <source>
        <dbReference type="SMART" id="SM01073"/>
    </source>
</evidence>
<feature type="domain" description="AAA+ ATPase" evidence="14">
    <location>
        <begin position="624"/>
        <end position="761"/>
    </location>
</feature>
<proteinExistence type="inferred from homology"/>
<organism evidence="17 18">
    <name type="scientific">Fusarium albosuccineum</name>
    <dbReference type="NCBI Taxonomy" id="1237068"/>
    <lineage>
        <taxon>Eukaryota</taxon>
        <taxon>Fungi</taxon>
        <taxon>Dikarya</taxon>
        <taxon>Ascomycota</taxon>
        <taxon>Pezizomycotina</taxon>
        <taxon>Sordariomycetes</taxon>
        <taxon>Hypocreomycetidae</taxon>
        <taxon>Hypocreales</taxon>
        <taxon>Nectriaceae</taxon>
        <taxon>Fusarium</taxon>
        <taxon>Fusarium decemcellulare species complex</taxon>
    </lineage>
</organism>
<protein>
    <recommendedName>
        <fullName evidence="11 12">Vesicular-fusion protein SEC18</fullName>
    </recommendedName>
</protein>
<evidence type="ECO:0000256" key="9">
    <source>
        <dbReference type="ARBA" id="ARBA00022927"/>
    </source>
</evidence>
<evidence type="ECO:0000256" key="11">
    <source>
        <dbReference type="ARBA" id="ARBA00068637"/>
    </source>
</evidence>
<dbReference type="SUPFAM" id="SSF50692">
    <property type="entry name" value="ADC-like"/>
    <property type="match status" value="1"/>
</dbReference>
<dbReference type="InterPro" id="IPR003338">
    <property type="entry name" value="CDC4_N-term_subdom"/>
</dbReference>
<evidence type="ECO:0000256" key="5">
    <source>
        <dbReference type="ARBA" id="ARBA00022737"/>
    </source>
</evidence>
<dbReference type="InterPro" id="IPR003960">
    <property type="entry name" value="ATPase_AAA_CS"/>
</dbReference>
<dbReference type="GO" id="GO:0006891">
    <property type="term" value="P:intra-Golgi vesicle-mediated transport"/>
    <property type="evidence" value="ECO:0007669"/>
    <property type="project" value="TreeGrafter"/>
</dbReference>
<dbReference type="EMBL" id="JAADYS010002336">
    <property type="protein sequence ID" value="KAF4458833.1"/>
    <property type="molecule type" value="Genomic_DNA"/>
</dbReference>
<keyword evidence="8 12" id="KW-0931">ER-Golgi transport</keyword>
<dbReference type="GO" id="GO:0043001">
    <property type="term" value="P:Golgi to plasma membrane protein transport"/>
    <property type="evidence" value="ECO:0007669"/>
    <property type="project" value="TreeGrafter"/>
</dbReference>
<sequence length="841" mass="92252">MSRTPFGGFMGGGSRQPQGGAPPPQAPYGGGHPSQQPQGYGAQYRDPRQQQPPRGHQGDNTGYANQAPYGEKPRGPSSQSRAVPLRVEKLADKSLQSRLIYGNLCAVAPEDFPPNRDGSDLYILLRGGQPVGEYVVTAKPVPGFPQGGISLSDPQRSWAGITMRDQFTGQIYDPFASGPKAYLGSLDLEIGFASPNKKTDAPYDEEELCKMFIQTFQNQVLSPGQRILMDVRNIPLLVIVKTVGLTDLAMTSDEVEQVQREPHARGILTTQTRVLFHRDGRGDFNLKPSMTKPNANAILKAGFKFEDMGIGGLSDEFATIFRRAFASRVFPAAIVAKMGIEHVRGMLLYGPPGTGKTLMARKIGKMLNAREPKVINGPEVLNKYVGQSEENIRKMFADAEKEYKEKGDESGLHIIIFDELDAVCKQRGSGAGGGTGVGDSVVNQLLSKLDGVDQLNNILLIGMTNRKDMIDDALLRPGRLEVHVEISLPDEKGRLEIINIHTAKMRDNDILDHDVDLDELAKLMRNYSGAEIKGVVNAASARAFSRHTEVGNLANVKQDVTSMRVKHEDFLFALTEVKAAFGVSEEAIEQSISRGIIRYTPQVDGTIQKIMGVASMIKEDPNMFSTSVLFHGPRGSGKTALAAHIAQVSGFPFMKMISPGDLVTYGDDFAKKQYVHRVFTDAYKSPTALLLIDDFERLIGWNPIGPRFSNVLLEALTTLIITKPPKGHRLLILVTTSNMAVLQQLGIRRDFANTVYVPSVSNLRELGTILQDNNAFEDPRDVVASLNEIEQQVGKDSLNVGIKTVLDRVSEARARGRDSSVVEEFADLIVQDVQESRKWTD</sequence>
<keyword evidence="7 12" id="KW-0067">ATP-binding</keyword>
<evidence type="ECO:0000256" key="4">
    <source>
        <dbReference type="ARBA" id="ARBA00022490"/>
    </source>
</evidence>
<dbReference type="Pfam" id="PF00004">
    <property type="entry name" value="AAA"/>
    <property type="match status" value="2"/>
</dbReference>
<dbReference type="FunFam" id="2.40.40.20:FF:000012">
    <property type="entry name" value="Vesicle-fusing ATPase protein"/>
    <property type="match status" value="1"/>
</dbReference>
<dbReference type="GO" id="GO:0016887">
    <property type="term" value="F:ATP hydrolysis activity"/>
    <property type="evidence" value="ECO:0007669"/>
    <property type="project" value="InterPro"/>
</dbReference>
<keyword evidence="6 12" id="KW-0547">Nucleotide-binding</keyword>
<feature type="domain" description="CDC48" evidence="15">
    <location>
        <begin position="202"/>
        <end position="274"/>
    </location>
</feature>
<evidence type="ECO:0000256" key="3">
    <source>
        <dbReference type="ARBA" id="ARBA00022448"/>
    </source>
</evidence>
<keyword evidence="9 12" id="KW-0653">Protein transport</keyword>
<feature type="region of interest" description="Disordered" evidence="13">
    <location>
        <begin position="1"/>
        <end position="83"/>
    </location>
</feature>
<keyword evidence="12" id="KW-0378">Hydrolase</keyword>